<accession>A0A076FAH1</accession>
<dbReference type="HOGENOM" id="CLU_124322_0_0_7"/>
<feature type="domain" description="Thioesterase" evidence="1">
    <location>
        <begin position="61"/>
        <end position="124"/>
    </location>
</feature>
<dbReference type="Gene3D" id="3.10.129.10">
    <property type="entry name" value="Hotdog Thioesterase"/>
    <property type="match status" value="1"/>
</dbReference>
<dbReference type="InterPro" id="IPR029069">
    <property type="entry name" value="HotDog_dom_sf"/>
</dbReference>
<organism evidence="2 3">
    <name type="scientific">Campylobacter iguaniorum</name>
    <dbReference type="NCBI Taxonomy" id="1244531"/>
    <lineage>
        <taxon>Bacteria</taxon>
        <taxon>Pseudomonadati</taxon>
        <taxon>Campylobacterota</taxon>
        <taxon>Epsilonproteobacteria</taxon>
        <taxon>Campylobacterales</taxon>
        <taxon>Campylobacteraceae</taxon>
        <taxon>Campylobacter</taxon>
    </lineage>
</organism>
<dbReference type="OrthoDB" id="5323777at2"/>
<dbReference type="eggNOG" id="COG2050">
    <property type="taxonomic scope" value="Bacteria"/>
</dbReference>
<sequence>MAENIYDNTDKETPKEDNYQADLKVEQNLNSSFYGKILETKKNYSKTLLKTGNDLRYDEEGLVHSGFIFSAADYAVAVAVNEPFLVTIGSKVSFYAPAKIGDEIEFEAWAYFEESKKREVKVVAKIKDIKVFEASFQVVVLEDHILKIQKKNLEDQATKRESGELKDAL</sequence>
<reference evidence="3" key="1">
    <citation type="journal article" date="2014" name="Genome Announc.">
        <title>Complete Genome Sequence of Campylobacter iguaniorum Strain 1485ET, Isolated from a Bearded Dragon (Pogona vitticeps).</title>
        <authorList>
            <person name="Gilbert M.J."/>
            <person name="Miller W.G."/>
            <person name="Yee E."/>
            <person name="Kik M."/>
            <person name="Wagenaar J.A."/>
            <person name="Duim B."/>
        </authorList>
    </citation>
    <scope>NUCLEOTIDE SEQUENCE [LARGE SCALE GENOMIC DNA]</scope>
    <source>
        <strain evidence="3">1485E</strain>
    </source>
</reference>
<keyword evidence="3" id="KW-1185">Reference proteome</keyword>
<evidence type="ECO:0000313" key="3">
    <source>
        <dbReference type="Proteomes" id="UP000028486"/>
    </source>
</evidence>
<dbReference type="CDD" id="cd03440">
    <property type="entry name" value="hot_dog"/>
    <property type="match status" value="1"/>
</dbReference>
<dbReference type="GO" id="GO:0016790">
    <property type="term" value="F:thiolester hydrolase activity"/>
    <property type="evidence" value="ECO:0007669"/>
    <property type="project" value="UniProtKB-ARBA"/>
</dbReference>
<dbReference type="KEGG" id="caj:CIG1485E_1122"/>
<dbReference type="Pfam" id="PF03061">
    <property type="entry name" value="4HBT"/>
    <property type="match status" value="1"/>
</dbReference>
<evidence type="ECO:0000259" key="1">
    <source>
        <dbReference type="Pfam" id="PF03061"/>
    </source>
</evidence>
<gene>
    <name evidence="2" type="ORF">CIG1485E_1122</name>
</gene>
<dbReference type="AlphaFoldDB" id="A0A076FAH1"/>
<proteinExistence type="predicted"/>
<dbReference type="RefSeq" id="WP_038454540.1">
    <property type="nucleotide sequence ID" value="NZ_CP009043.1"/>
</dbReference>
<evidence type="ECO:0000313" key="2">
    <source>
        <dbReference type="EMBL" id="AII14956.1"/>
    </source>
</evidence>
<dbReference type="InterPro" id="IPR006683">
    <property type="entry name" value="Thioestr_dom"/>
</dbReference>
<dbReference type="PATRIC" id="fig|1244531.5.peg.1223"/>
<name>A0A076FAH1_9BACT</name>
<dbReference type="Proteomes" id="UP000028486">
    <property type="component" value="Chromosome"/>
</dbReference>
<dbReference type="SUPFAM" id="SSF54637">
    <property type="entry name" value="Thioesterase/thiol ester dehydrase-isomerase"/>
    <property type="match status" value="1"/>
</dbReference>
<protein>
    <submittedName>
        <fullName evidence="2">Acyl-CoA thioesterase</fullName>
    </submittedName>
</protein>
<dbReference type="EMBL" id="CP009043">
    <property type="protein sequence ID" value="AII14956.1"/>
    <property type="molecule type" value="Genomic_DNA"/>
</dbReference>
<dbReference type="STRING" id="1244531.CIG2463D_1213"/>